<evidence type="ECO:0000313" key="3">
    <source>
        <dbReference type="Proteomes" id="UP000218067"/>
    </source>
</evidence>
<sequence length="146" mass="16353">MTELTQTSQTSTDNIRTVEGFLSALQDADYEAANAALDDHLVYQNVGLPTIRGRSRAMRLFRQMDGRMGFEVKIHRAAADGAAVLTERTDALILGPLRIQFWVCGVFEVHDGRITLWRDYFDFYDMTKALLRGVAGAVIPALKARM</sequence>
<feature type="domain" description="Limonene-1,2-epoxide hydrolase" evidence="1">
    <location>
        <begin position="13"/>
        <end position="132"/>
    </location>
</feature>
<name>A0A1B4Y5A2_MYCUL</name>
<proteinExistence type="predicted"/>
<dbReference type="Proteomes" id="UP000218067">
    <property type="component" value="Chromosome"/>
</dbReference>
<evidence type="ECO:0000313" key="2">
    <source>
        <dbReference type="EMBL" id="BAV42249.1"/>
    </source>
</evidence>
<dbReference type="GeneID" id="93437791"/>
<protein>
    <recommendedName>
        <fullName evidence="1">Limonene-1,2-epoxide hydrolase domain-containing protein</fullName>
    </recommendedName>
</protein>
<evidence type="ECO:0000259" key="1">
    <source>
        <dbReference type="Pfam" id="PF07858"/>
    </source>
</evidence>
<dbReference type="SUPFAM" id="SSF54427">
    <property type="entry name" value="NTF2-like"/>
    <property type="match status" value="1"/>
</dbReference>
<accession>A0A1B4Y5A2</accession>
<dbReference type="Pfam" id="PF07858">
    <property type="entry name" value="LEH"/>
    <property type="match status" value="1"/>
</dbReference>
<reference evidence="2 3" key="1">
    <citation type="submission" date="2016-08" db="EMBL/GenBank/DDBJ databases">
        <title>Complete genome sequence of Mycobacterium shinshuense, a subspecies of M. ulcerans.</title>
        <authorList>
            <person name="Yoshida M."/>
            <person name="Ogura Y."/>
            <person name="Hayashi T."/>
            <person name="Hoshino Y."/>
        </authorList>
    </citation>
    <scope>NUCLEOTIDE SEQUENCE [LARGE SCALE GENOMIC DNA]</scope>
    <source>
        <strain evidence="3">ATCC 33728</strain>
    </source>
</reference>
<gene>
    <name evidence="2" type="ORF">SHTP_3201</name>
</gene>
<dbReference type="AlphaFoldDB" id="A0A1B4Y5A2"/>
<dbReference type="InterPro" id="IPR032710">
    <property type="entry name" value="NTF2-like_dom_sf"/>
</dbReference>
<dbReference type="Gene3D" id="3.10.450.50">
    <property type="match status" value="1"/>
</dbReference>
<dbReference type="EMBL" id="AP017624">
    <property type="protein sequence ID" value="BAV42249.1"/>
    <property type="molecule type" value="Genomic_DNA"/>
</dbReference>
<dbReference type="RefSeq" id="WP_012393761.1">
    <property type="nucleotide sequence ID" value="NZ_AP017624.1"/>
</dbReference>
<organism evidence="2 3">
    <name type="scientific">Mycobacterium ulcerans subsp. shinshuense</name>
    <dbReference type="NCBI Taxonomy" id="1124626"/>
    <lineage>
        <taxon>Bacteria</taxon>
        <taxon>Bacillati</taxon>
        <taxon>Actinomycetota</taxon>
        <taxon>Actinomycetes</taxon>
        <taxon>Mycobacteriales</taxon>
        <taxon>Mycobacteriaceae</taxon>
        <taxon>Mycobacterium</taxon>
        <taxon>Mycobacterium ulcerans group</taxon>
    </lineage>
</organism>
<dbReference type="InterPro" id="IPR013100">
    <property type="entry name" value="LEH"/>
</dbReference>